<reference evidence="2" key="1">
    <citation type="journal article" date="2021" name="Proc. Natl. Acad. Sci. U.S.A.">
        <title>A Catalog of Tens of Thousands of Viruses from Human Metagenomes Reveals Hidden Associations with Chronic Diseases.</title>
        <authorList>
            <person name="Tisza M.J."/>
            <person name="Buck C.B."/>
        </authorList>
    </citation>
    <scope>NUCLEOTIDE SEQUENCE</scope>
    <source>
        <strain evidence="2">CtLYp5</strain>
    </source>
</reference>
<accession>A0A8S5SWQ5</accession>
<organism evidence="2">
    <name type="scientific">Myoviridae sp. ctLYp5</name>
    <dbReference type="NCBI Taxonomy" id="2827680"/>
    <lineage>
        <taxon>Viruses</taxon>
        <taxon>Duplodnaviria</taxon>
        <taxon>Heunggongvirae</taxon>
        <taxon>Uroviricota</taxon>
        <taxon>Caudoviricetes</taxon>
    </lineage>
</organism>
<dbReference type="EMBL" id="BK032693">
    <property type="protein sequence ID" value="DAF55516.1"/>
    <property type="molecule type" value="Genomic_DNA"/>
</dbReference>
<sequence length="77" mass="9015">MCVLLHNIGYYASILCVFLVKENEMNNQLKFVERQIAEWEAKQKEASENGDFKAFEFAESEIKNYKAMLKTYEQPAT</sequence>
<evidence type="ECO:0000313" key="2">
    <source>
        <dbReference type="EMBL" id="DAF55516.1"/>
    </source>
</evidence>
<protein>
    <submittedName>
        <fullName evidence="2">Uncharacterized protein</fullName>
    </submittedName>
</protein>
<keyword evidence="1" id="KW-0175">Coiled coil</keyword>
<name>A0A8S5SWQ5_9CAUD</name>
<evidence type="ECO:0000256" key="1">
    <source>
        <dbReference type="SAM" id="Coils"/>
    </source>
</evidence>
<feature type="coiled-coil region" evidence="1">
    <location>
        <begin position="22"/>
        <end position="49"/>
    </location>
</feature>
<proteinExistence type="predicted"/>